<evidence type="ECO:0000313" key="3">
    <source>
        <dbReference type="EMBL" id="EHT9941088.1"/>
    </source>
</evidence>
<evidence type="ECO:0000313" key="4">
    <source>
        <dbReference type="EMBL" id="WAZ58928.1"/>
    </source>
</evidence>
<dbReference type="GeneID" id="87000634"/>
<dbReference type="EMBL" id="ABBJDF010000027">
    <property type="protein sequence ID" value="EHT9941088.1"/>
    <property type="molecule type" value="Genomic_DNA"/>
</dbReference>
<evidence type="ECO:0000259" key="1">
    <source>
        <dbReference type="Pfam" id="PF01261"/>
    </source>
</evidence>
<gene>
    <name evidence="2" type="ORF">AM363_18835</name>
    <name evidence="3" type="ORF">KY227_004218</name>
    <name evidence="4" type="ORF">O4000_08520</name>
</gene>
<dbReference type="InterPro" id="IPR050312">
    <property type="entry name" value="IolE/XylAMocC-like"/>
</dbReference>
<dbReference type="EMBL" id="CP032184">
    <property type="protein sequence ID" value="AXZ48844.1"/>
    <property type="molecule type" value="Genomic_DNA"/>
</dbReference>
<reference evidence="4" key="3">
    <citation type="submission" date="2022-12" db="EMBL/GenBank/DDBJ databases">
        <title>2953647.</title>
        <authorList>
            <person name="Hergert J."/>
            <person name="Casey R."/>
            <person name="Wagner J."/>
            <person name="Young E.L."/>
            <person name="Oakeson K.F."/>
        </authorList>
    </citation>
    <scope>NUCLEOTIDE SEQUENCE</scope>
    <source>
        <strain evidence="4">2953647</strain>
    </source>
</reference>
<dbReference type="SUPFAM" id="SSF51658">
    <property type="entry name" value="Xylose isomerase-like"/>
    <property type="match status" value="1"/>
</dbReference>
<reference evidence="3" key="2">
    <citation type="submission" date="2021-07" db="EMBL/GenBank/DDBJ databases">
        <authorList>
            <consortium name="Clinical and Environmental Microbiology Branch: Whole genome sequencing antimicrobial resistance pathogens in the healthcare setting"/>
        </authorList>
    </citation>
    <scope>NUCLEOTIDE SEQUENCE</scope>
    <source>
        <strain evidence="3">2021DK-00049</strain>
    </source>
</reference>
<dbReference type="InterPro" id="IPR036237">
    <property type="entry name" value="Xyl_isomerase-like_sf"/>
</dbReference>
<dbReference type="GO" id="GO:0016853">
    <property type="term" value="F:isomerase activity"/>
    <property type="evidence" value="ECO:0007669"/>
    <property type="project" value="UniProtKB-KW"/>
</dbReference>
<evidence type="ECO:0000313" key="2">
    <source>
        <dbReference type="EMBL" id="AXZ48844.1"/>
    </source>
</evidence>
<organism evidence="3">
    <name type="scientific">Citrobacter freundii</name>
    <dbReference type="NCBI Taxonomy" id="546"/>
    <lineage>
        <taxon>Bacteria</taxon>
        <taxon>Pseudomonadati</taxon>
        <taxon>Pseudomonadota</taxon>
        <taxon>Gammaproteobacteria</taxon>
        <taxon>Enterobacterales</taxon>
        <taxon>Enterobacteriaceae</taxon>
        <taxon>Citrobacter</taxon>
        <taxon>Citrobacter freundii complex</taxon>
    </lineage>
</organism>
<accession>A0AAD2XXV7</accession>
<name>A0AAD2XXV7_CITFR</name>
<evidence type="ECO:0000313" key="6">
    <source>
        <dbReference type="Proteomes" id="UP001164536"/>
    </source>
</evidence>
<protein>
    <submittedName>
        <fullName evidence="3">Sugar phosphate isomerase/epimerase</fullName>
    </submittedName>
</protein>
<keyword evidence="3" id="KW-0413">Isomerase</keyword>
<dbReference type="Gene3D" id="3.20.20.150">
    <property type="entry name" value="Divalent-metal-dependent TIM barrel enzymes"/>
    <property type="match status" value="1"/>
</dbReference>
<dbReference type="Proteomes" id="UP001164536">
    <property type="component" value="Chromosome"/>
</dbReference>
<dbReference type="Proteomes" id="UP000263627">
    <property type="component" value="Chromosome"/>
</dbReference>
<feature type="domain" description="Xylose isomerase-like TIM barrel" evidence="1">
    <location>
        <begin position="21"/>
        <end position="232"/>
    </location>
</feature>
<dbReference type="PANTHER" id="PTHR12110">
    <property type="entry name" value="HYDROXYPYRUVATE ISOMERASE"/>
    <property type="match status" value="1"/>
</dbReference>
<keyword evidence="6" id="KW-1185">Reference proteome</keyword>
<sequence length="270" mass="29928">MKISISNLAWDVSEDKQVLSLLKEFKVDSIDIAPGKYFPTPSKAKTTDILAVRQWWNDKGIDILGMQSLLFGTQGLNVFGNKNIQDQLLSHLAEICRIGATLGARRLVFGSPKNRDRSGLSQDSAIDIANEFFHRLGNVASDEGVIICLEPNPEVYGSNFLTSSYETYEMVKLVAHPAIKMQLDTGAVILNNEDFLSVVKKTKDVIGHVHISEANLATVGDTFKDHELLAAGLKSFLPDHPITIEMLAAKDENHIIAIRRALKHVTMTYR</sequence>
<dbReference type="Pfam" id="PF01261">
    <property type="entry name" value="AP_endonuc_2"/>
    <property type="match status" value="1"/>
</dbReference>
<dbReference type="InterPro" id="IPR013022">
    <property type="entry name" value="Xyl_isomerase-like_TIM-brl"/>
</dbReference>
<evidence type="ECO:0000313" key="5">
    <source>
        <dbReference type="Proteomes" id="UP000263627"/>
    </source>
</evidence>
<dbReference type="AlphaFoldDB" id="A0AAD2XXV7"/>
<dbReference type="PANTHER" id="PTHR12110:SF21">
    <property type="entry name" value="XYLOSE ISOMERASE-LIKE TIM BARREL DOMAIN-CONTAINING PROTEIN"/>
    <property type="match status" value="1"/>
</dbReference>
<proteinExistence type="predicted"/>
<dbReference type="EMBL" id="CP114564">
    <property type="protein sequence ID" value="WAZ58928.1"/>
    <property type="molecule type" value="Genomic_DNA"/>
</dbReference>
<reference evidence="2 5" key="1">
    <citation type="submission" date="2018-09" db="EMBL/GenBank/DDBJ databases">
        <title>Whole genome sequencing of Citrobacter freundii AR_0116.</title>
        <authorList>
            <person name="Conlan S."/>
            <person name="Thomas P.J."/>
            <person name="Mullikin J."/>
            <person name="Frank K.M."/>
            <person name="Segre J.A."/>
        </authorList>
    </citation>
    <scope>NUCLEOTIDE SEQUENCE [LARGE SCALE GENOMIC DNA]</scope>
    <source>
        <strain evidence="2 5">AR_0116</strain>
    </source>
</reference>
<dbReference type="RefSeq" id="WP_054528544.1">
    <property type="nucleotide sequence ID" value="NZ_CAJNLX020000001.1"/>
</dbReference>